<evidence type="ECO:0000259" key="1">
    <source>
        <dbReference type="Pfam" id="PF13577"/>
    </source>
</evidence>
<dbReference type="SUPFAM" id="SSF54427">
    <property type="entry name" value="NTF2-like"/>
    <property type="match status" value="1"/>
</dbReference>
<comment type="caution">
    <text evidence="2">The sequence shown here is derived from an EMBL/GenBank/DDBJ whole genome shotgun (WGS) entry which is preliminary data.</text>
</comment>
<dbReference type="EMBL" id="BAAAYK010000038">
    <property type="protein sequence ID" value="GAA3362239.1"/>
    <property type="molecule type" value="Genomic_DNA"/>
</dbReference>
<dbReference type="Pfam" id="PF13577">
    <property type="entry name" value="SnoaL_4"/>
    <property type="match status" value="1"/>
</dbReference>
<accession>A0ABP6RWS4</accession>
<dbReference type="InterPro" id="IPR032710">
    <property type="entry name" value="NTF2-like_dom_sf"/>
</dbReference>
<feature type="domain" description="SnoaL-like" evidence="1">
    <location>
        <begin position="9"/>
        <end position="147"/>
    </location>
</feature>
<reference evidence="3" key="1">
    <citation type="journal article" date="2019" name="Int. J. Syst. Evol. Microbiol.">
        <title>The Global Catalogue of Microorganisms (GCM) 10K type strain sequencing project: providing services to taxonomists for standard genome sequencing and annotation.</title>
        <authorList>
            <consortium name="The Broad Institute Genomics Platform"/>
            <consortium name="The Broad Institute Genome Sequencing Center for Infectious Disease"/>
            <person name="Wu L."/>
            <person name="Ma J."/>
        </authorList>
    </citation>
    <scope>NUCLEOTIDE SEQUENCE [LARGE SCALE GENOMIC DNA]</scope>
    <source>
        <strain evidence="3">JCM 9687</strain>
    </source>
</reference>
<gene>
    <name evidence="2" type="ORF">GCM10020366_49380</name>
</gene>
<organism evidence="2 3">
    <name type="scientific">Saccharopolyspora gregorii</name>
    <dbReference type="NCBI Taxonomy" id="33914"/>
    <lineage>
        <taxon>Bacteria</taxon>
        <taxon>Bacillati</taxon>
        <taxon>Actinomycetota</taxon>
        <taxon>Actinomycetes</taxon>
        <taxon>Pseudonocardiales</taxon>
        <taxon>Pseudonocardiaceae</taxon>
        <taxon>Saccharopolyspora</taxon>
    </lineage>
</organism>
<dbReference type="RefSeq" id="WP_344929714.1">
    <property type="nucleotide sequence ID" value="NZ_BAAAYK010000038.1"/>
</dbReference>
<evidence type="ECO:0000313" key="3">
    <source>
        <dbReference type="Proteomes" id="UP001500483"/>
    </source>
</evidence>
<evidence type="ECO:0000313" key="2">
    <source>
        <dbReference type="EMBL" id="GAA3362239.1"/>
    </source>
</evidence>
<protein>
    <recommendedName>
        <fullName evidence="1">SnoaL-like domain-containing protein</fullName>
    </recommendedName>
</protein>
<name>A0ABP6RWS4_9PSEU</name>
<proteinExistence type="predicted"/>
<dbReference type="Proteomes" id="UP001500483">
    <property type="component" value="Unassembled WGS sequence"/>
</dbReference>
<sequence>MSLESDVRYLLDRLEIQDVIARYGLGQDLHQPHDENLDVLEHWADVFTEDAVLDYSEAGMPAAMSREDLADIMRGPQRDGGMANIYNVWQHVEGHATVTIDGDRATAVSPHLHTHETKAGEPANVIAAGMFYDALERRPEGWRIVRRQLKNLYVHTVDRSPNES</sequence>
<dbReference type="Gene3D" id="3.10.450.50">
    <property type="match status" value="1"/>
</dbReference>
<keyword evidence="3" id="KW-1185">Reference proteome</keyword>
<dbReference type="InterPro" id="IPR037401">
    <property type="entry name" value="SnoaL-like"/>
</dbReference>